<dbReference type="AlphaFoldDB" id="A0A8J6PP18"/>
<dbReference type="RefSeq" id="WP_188222008.1">
    <property type="nucleotide sequence ID" value="NZ_JACVXD010000001.1"/>
</dbReference>
<dbReference type="EMBL" id="JACVXD010000001">
    <property type="protein sequence ID" value="MBD0822694.1"/>
    <property type="molecule type" value="Genomic_DNA"/>
</dbReference>
<evidence type="ECO:0000313" key="1">
    <source>
        <dbReference type="EMBL" id="MBD0822694.1"/>
    </source>
</evidence>
<keyword evidence="2" id="KW-1185">Reference proteome</keyword>
<dbReference type="Proteomes" id="UP000621516">
    <property type="component" value="Unassembled WGS sequence"/>
</dbReference>
<comment type="caution">
    <text evidence="1">The sequence shown here is derived from an EMBL/GenBank/DDBJ whole genome shotgun (WGS) entry which is preliminary data.</text>
</comment>
<accession>A0A8J6PP18</accession>
<proteinExistence type="predicted"/>
<organism evidence="1 2">
    <name type="scientific">Aestuariibaculum marinum</name>
    <dbReference type="NCBI Taxonomy" id="2683592"/>
    <lineage>
        <taxon>Bacteria</taxon>
        <taxon>Pseudomonadati</taxon>
        <taxon>Bacteroidota</taxon>
        <taxon>Flavobacteriia</taxon>
        <taxon>Flavobacteriales</taxon>
        <taxon>Flavobacteriaceae</taxon>
    </lineage>
</organism>
<evidence type="ECO:0000313" key="2">
    <source>
        <dbReference type="Proteomes" id="UP000621516"/>
    </source>
</evidence>
<sequence length="225" mass="24928">MKLVSLYIIIFSISLSAYGQLDNRKTSVAIPAVETKKETKSKTILPAEKKEDPVVFGKLDVPDISATGLNTPKKSFSLYEEEFGNPGELYKKQIDKNIADLKLSPEEVEQLNGSKTDQYFGDFKSNAKFVNVVYRDHGAVDGDIIQVRVNDDVIKSRVYLNGGYQGVKIDLRPGLNKIDFVALNQGQSGPNTAEFRVVDDQENLISGNRWNLATGVKASIIIVKE</sequence>
<reference evidence="1 2" key="1">
    <citation type="journal article" date="2018" name="J. Microbiol.">
        <title>Aestuariibaculum marinum sp. nov., a marine bacterium isolated from seawater in South Korea.</title>
        <authorList>
            <person name="Choi J."/>
            <person name="Lee D."/>
            <person name="Jang J.H."/>
            <person name="Cha S."/>
            <person name="Seo T."/>
        </authorList>
    </citation>
    <scope>NUCLEOTIDE SEQUENCE [LARGE SCALE GENOMIC DNA]</scope>
    <source>
        <strain evidence="1 2">IP7</strain>
    </source>
</reference>
<name>A0A8J6PP18_9FLAO</name>
<protein>
    <recommendedName>
        <fullName evidence="3">Secreted protein</fullName>
    </recommendedName>
</protein>
<evidence type="ECO:0008006" key="3">
    <source>
        <dbReference type="Google" id="ProtNLM"/>
    </source>
</evidence>
<gene>
    <name evidence="1" type="ORF">ICJ85_01555</name>
</gene>